<dbReference type="Gene3D" id="3.10.110.10">
    <property type="entry name" value="Ubiquitin Conjugating Enzyme"/>
    <property type="match status" value="1"/>
</dbReference>
<gene>
    <name evidence="11" type="ORF">PDE_09393</name>
</gene>
<accession>S7ZVJ5</accession>
<organism evidence="11 12">
    <name type="scientific">Penicillium oxalicum (strain 114-2 / CGMCC 5302)</name>
    <name type="common">Penicillium decumbens</name>
    <dbReference type="NCBI Taxonomy" id="933388"/>
    <lineage>
        <taxon>Eukaryota</taxon>
        <taxon>Fungi</taxon>
        <taxon>Dikarya</taxon>
        <taxon>Ascomycota</taxon>
        <taxon>Pezizomycotina</taxon>
        <taxon>Eurotiomycetes</taxon>
        <taxon>Eurotiomycetidae</taxon>
        <taxon>Eurotiales</taxon>
        <taxon>Aspergillaceae</taxon>
        <taxon>Penicillium</taxon>
    </lineage>
</organism>
<dbReference type="AlphaFoldDB" id="S7ZVJ5"/>
<evidence type="ECO:0000256" key="8">
    <source>
        <dbReference type="RuleBase" id="RU362109"/>
    </source>
</evidence>
<dbReference type="GO" id="GO:0005524">
    <property type="term" value="F:ATP binding"/>
    <property type="evidence" value="ECO:0007669"/>
    <property type="project" value="UniProtKB-UniRule"/>
</dbReference>
<reference evidence="11 12" key="1">
    <citation type="journal article" date="2013" name="PLoS ONE">
        <title>Genomic and secretomic analyses reveal unique features of the lignocellulolytic enzyme system of Penicillium decumbens.</title>
        <authorList>
            <person name="Liu G."/>
            <person name="Zhang L."/>
            <person name="Wei X."/>
            <person name="Zou G."/>
            <person name="Qin Y."/>
            <person name="Ma L."/>
            <person name="Li J."/>
            <person name="Zheng H."/>
            <person name="Wang S."/>
            <person name="Wang C."/>
            <person name="Xun L."/>
            <person name="Zhao G.-P."/>
            <person name="Zhou Z."/>
            <person name="Qu Y."/>
        </authorList>
    </citation>
    <scope>NUCLEOTIDE SEQUENCE [LARGE SCALE GENOMIC DNA]</scope>
    <source>
        <strain evidence="12">114-2 / CGMCC 5302</strain>
    </source>
</reference>
<feature type="region of interest" description="Disordered" evidence="9">
    <location>
        <begin position="160"/>
        <end position="219"/>
    </location>
</feature>
<dbReference type="Pfam" id="PF00179">
    <property type="entry name" value="UQ_con"/>
    <property type="match status" value="1"/>
</dbReference>
<dbReference type="Proteomes" id="UP000019376">
    <property type="component" value="Unassembled WGS sequence"/>
</dbReference>
<feature type="active site" description="Glycyl thioester intermediate" evidence="7">
    <location>
        <position position="84"/>
    </location>
</feature>
<protein>
    <recommendedName>
        <fullName evidence="3">Ubiquitin-conjugating enzyme E2 2</fullName>
    </recommendedName>
    <alternativeName>
        <fullName evidence="5">E2 ubiquitin-conjugating enzyme 2</fullName>
    </alternativeName>
    <alternativeName>
        <fullName evidence="6">Ubiquitin carrier protein UBC2</fullName>
    </alternativeName>
    <alternativeName>
        <fullName evidence="4">Ubiquitin-protein ligase UBC2</fullName>
    </alternativeName>
</protein>
<evidence type="ECO:0000256" key="1">
    <source>
        <dbReference type="ARBA" id="ARBA00022679"/>
    </source>
</evidence>
<dbReference type="InterPro" id="IPR000608">
    <property type="entry name" value="UBC"/>
</dbReference>
<dbReference type="GO" id="GO:0016740">
    <property type="term" value="F:transferase activity"/>
    <property type="evidence" value="ECO:0007669"/>
    <property type="project" value="UniProtKB-KW"/>
</dbReference>
<evidence type="ECO:0000256" key="9">
    <source>
        <dbReference type="SAM" id="MobiDB-lite"/>
    </source>
</evidence>
<keyword evidence="2 8" id="KW-0833">Ubl conjugation pathway</keyword>
<dbReference type="SMART" id="SM00212">
    <property type="entry name" value="UBCc"/>
    <property type="match status" value="1"/>
</dbReference>
<dbReference type="STRING" id="933388.S7ZVJ5"/>
<evidence type="ECO:0000256" key="2">
    <source>
        <dbReference type="ARBA" id="ARBA00022786"/>
    </source>
</evidence>
<dbReference type="PROSITE" id="PS50127">
    <property type="entry name" value="UBC_2"/>
    <property type="match status" value="1"/>
</dbReference>
<dbReference type="PROSITE" id="PS00183">
    <property type="entry name" value="UBC_1"/>
    <property type="match status" value="1"/>
</dbReference>
<keyword evidence="8" id="KW-0547">Nucleotide-binding</keyword>
<evidence type="ECO:0000259" key="10">
    <source>
        <dbReference type="PROSITE" id="PS50127"/>
    </source>
</evidence>
<dbReference type="PANTHER" id="PTHR24067">
    <property type="entry name" value="UBIQUITIN-CONJUGATING ENZYME E2"/>
    <property type="match status" value="1"/>
</dbReference>
<feature type="domain" description="UBC core" evidence="10">
    <location>
        <begin position="1"/>
        <end position="159"/>
    </location>
</feature>
<evidence type="ECO:0000256" key="6">
    <source>
        <dbReference type="ARBA" id="ARBA00042190"/>
    </source>
</evidence>
<feature type="compositionally biased region" description="Acidic residues" evidence="9">
    <location>
        <begin position="179"/>
        <end position="210"/>
    </location>
</feature>
<evidence type="ECO:0000256" key="5">
    <source>
        <dbReference type="ARBA" id="ARBA00042179"/>
    </source>
</evidence>
<evidence type="ECO:0000256" key="3">
    <source>
        <dbReference type="ARBA" id="ARBA00039884"/>
    </source>
</evidence>
<dbReference type="PhylomeDB" id="S7ZVJ5"/>
<name>S7ZVJ5_PENO1</name>
<dbReference type="EMBL" id="KB644415">
    <property type="protein sequence ID" value="EPS34429.1"/>
    <property type="molecule type" value="Genomic_DNA"/>
</dbReference>
<dbReference type="InterPro" id="IPR050113">
    <property type="entry name" value="Ub_conjugating_enzyme"/>
</dbReference>
<comment type="similarity">
    <text evidence="8">Belongs to the ubiquitin-conjugating enzyme family.</text>
</comment>
<dbReference type="InterPro" id="IPR023313">
    <property type="entry name" value="UBQ-conjugating_AS"/>
</dbReference>
<dbReference type="InterPro" id="IPR016135">
    <property type="entry name" value="UBQ-conjugating_enzyme/RWD"/>
</dbReference>
<evidence type="ECO:0000256" key="4">
    <source>
        <dbReference type="ARBA" id="ARBA00041569"/>
    </source>
</evidence>
<dbReference type="SUPFAM" id="SSF54495">
    <property type="entry name" value="UBC-like"/>
    <property type="match status" value="1"/>
</dbReference>
<sequence>MAERLLMKEFRELSGASWVHVELVRNNIFEWDIGLPVLNKTSMYYGAYLKAHMTFPRDYPYNPPVFRFLFPILHPNIYSAGWVCISILHPPGDDEMSGEDAAERWSPAQCVESILVSILSLLDDAECYSPANVDAALLFRFEKEKYLGIVRGQVQASMGHRPAGFKMPSDESVAQSNEQPEDLPEEEDFWAASEVDSDVFDDVDQEEEKQEESNPAEDR</sequence>
<dbReference type="OrthoDB" id="19692at2759"/>
<proteinExistence type="inferred from homology"/>
<keyword evidence="1" id="KW-0808">Transferase</keyword>
<keyword evidence="8" id="KW-0067">ATP-binding</keyword>
<evidence type="ECO:0000313" key="11">
    <source>
        <dbReference type="EMBL" id="EPS34429.1"/>
    </source>
</evidence>
<dbReference type="HOGENOM" id="CLU_030988_1_1_1"/>
<evidence type="ECO:0000256" key="7">
    <source>
        <dbReference type="PROSITE-ProRule" id="PRU10133"/>
    </source>
</evidence>
<evidence type="ECO:0000313" key="12">
    <source>
        <dbReference type="Proteomes" id="UP000019376"/>
    </source>
</evidence>
<dbReference type="eggNOG" id="KOG0425">
    <property type="taxonomic scope" value="Eukaryota"/>
</dbReference>
<keyword evidence="12" id="KW-1185">Reference proteome</keyword>